<dbReference type="AlphaFoldDB" id="A0A3B0Y3X8"/>
<sequence length="290" mass="32591">MSPYYGVRRLGPYLGVIQVIDVGDDCAYSTNGRSWRIRQQTASGRFRWAVAQISGTDTDPVRITNAAHLVEALENHPPVPFPIRDRYKLWLLHHEDRVPLAMLGTRYRAEEIEAVRDPHWHAFATADSGFISPSLQAKEATSTRRRHPSHRDQLESVINMASRPLPSAQWFERQADGSGVGLDGLRLQETETGRRLPGEDFPELLVSEHWEDTDVCGLIDDYHNWCAGSLLAHQNLSYQTRERLERAACLRPTGLLDAYPLIPEILDQDAIDVALVSAKLMNAHAGACHS</sequence>
<dbReference type="EMBL" id="UOFN01000047">
    <property type="protein sequence ID" value="VAW75428.1"/>
    <property type="molecule type" value="Genomic_DNA"/>
</dbReference>
<accession>A0A3B0Y3X8</accession>
<name>A0A3B0Y3X8_9ZZZZ</name>
<evidence type="ECO:0000313" key="1">
    <source>
        <dbReference type="EMBL" id="VAW75428.1"/>
    </source>
</evidence>
<gene>
    <name evidence="1" type="ORF">MNBD_GAMMA15-526</name>
</gene>
<reference evidence="1" key="1">
    <citation type="submission" date="2018-06" db="EMBL/GenBank/DDBJ databases">
        <authorList>
            <person name="Zhirakovskaya E."/>
        </authorList>
    </citation>
    <scope>NUCLEOTIDE SEQUENCE</scope>
</reference>
<proteinExistence type="predicted"/>
<protein>
    <submittedName>
        <fullName evidence="1">Uncharacterized protein</fullName>
    </submittedName>
</protein>
<organism evidence="1">
    <name type="scientific">hydrothermal vent metagenome</name>
    <dbReference type="NCBI Taxonomy" id="652676"/>
    <lineage>
        <taxon>unclassified sequences</taxon>
        <taxon>metagenomes</taxon>
        <taxon>ecological metagenomes</taxon>
    </lineage>
</organism>